<dbReference type="InterPro" id="IPR008256">
    <property type="entry name" value="Peptidase_S1B"/>
</dbReference>
<evidence type="ECO:0000313" key="8">
    <source>
        <dbReference type="Proteomes" id="UP001205609"/>
    </source>
</evidence>
<protein>
    <recommendedName>
        <fullName evidence="6">Serine protease</fullName>
        <ecNumber evidence="6">3.4.21.-</ecNumber>
    </recommendedName>
</protein>
<evidence type="ECO:0000256" key="4">
    <source>
        <dbReference type="ARBA" id="ARBA00022801"/>
    </source>
</evidence>
<dbReference type="SUPFAM" id="SSF50494">
    <property type="entry name" value="Trypsin-like serine proteases"/>
    <property type="match status" value="1"/>
</dbReference>
<dbReference type="InterPro" id="IPR009003">
    <property type="entry name" value="Peptidase_S1_PA"/>
</dbReference>
<dbReference type="Pfam" id="PF13365">
    <property type="entry name" value="Trypsin_2"/>
    <property type="match status" value="1"/>
</dbReference>
<dbReference type="GO" id="GO:0008233">
    <property type="term" value="F:peptidase activity"/>
    <property type="evidence" value="ECO:0007669"/>
    <property type="project" value="UniProtKB-KW"/>
</dbReference>
<dbReference type="Gene3D" id="2.40.10.10">
    <property type="entry name" value="Trypsin-like serine proteases"/>
    <property type="match status" value="2"/>
</dbReference>
<dbReference type="PRINTS" id="PR01774">
    <property type="entry name" value="EXFOLTOXIN"/>
</dbReference>
<reference evidence="7 8" key="1">
    <citation type="journal article" date="2023" name="Int. J. Syst. Evol. Microbiol.">
        <title>Streptococcus sciuri sp. nov., Staphylococcus marylandisciuri sp. nov. and Staphylococcus americanisciuri sp. nov., isolated from faeces of eastern grey squirrel (Sciurus carolinensis).</title>
        <authorList>
            <person name="Volokhov D.V."/>
            <person name="Zagorodnyaya T.A."/>
            <person name="Furtak V.A."/>
            <person name="Nattanmai G."/>
            <person name="Randall L."/>
            <person name="Jose S."/>
            <person name="Gao Y."/>
            <person name="Eisenberg T."/>
            <person name="Delmonte P."/>
            <person name="Blom J."/>
            <person name="Mitchell K.K."/>
        </authorList>
    </citation>
    <scope>NUCLEOTIDE SEQUENCE [LARGE SCALE GENOMIC DNA]</scope>
    <source>
        <strain evidence="7 8">GRT3</strain>
    </source>
</reference>
<keyword evidence="4 6" id="KW-0378">Hydrolase</keyword>
<dbReference type="Proteomes" id="UP001205609">
    <property type="component" value="Unassembled WGS sequence"/>
</dbReference>
<evidence type="ECO:0000256" key="3">
    <source>
        <dbReference type="ARBA" id="ARBA00022729"/>
    </source>
</evidence>
<dbReference type="RefSeq" id="WP_259199439.1">
    <property type="nucleotide sequence ID" value="NZ_JANUXY010000004.1"/>
</dbReference>
<keyword evidence="5 6" id="KW-0720">Serine protease</keyword>
<feature type="chain" id="PRO_5044975092" description="Serine protease" evidence="6">
    <location>
        <begin position="28"/>
        <end position="291"/>
    </location>
</feature>
<dbReference type="EMBL" id="JANUXY010000004">
    <property type="protein sequence ID" value="MCS4486220.1"/>
    <property type="molecule type" value="Genomic_DNA"/>
</dbReference>
<comment type="similarity">
    <text evidence="1 6">Belongs to the peptidase S1B family.</text>
</comment>
<keyword evidence="3 6" id="KW-0732">Signal</keyword>
<keyword evidence="2 6" id="KW-0645">Protease</keyword>
<dbReference type="EC" id="3.4.21.-" evidence="6"/>
<evidence type="ECO:0000256" key="2">
    <source>
        <dbReference type="ARBA" id="ARBA00022670"/>
    </source>
</evidence>
<evidence type="ECO:0000256" key="5">
    <source>
        <dbReference type="ARBA" id="ARBA00022825"/>
    </source>
</evidence>
<evidence type="ECO:0000256" key="6">
    <source>
        <dbReference type="RuleBase" id="RU004296"/>
    </source>
</evidence>
<dbReference type="InterPro" id="IPR008353">
    <property type="entry name" value="Peptidase_S1B_tx"/>
</dbReference>
<sequence>MKKFCINILSCLIFIFLIPPIAPSVQADAYNSNSAYDRTNGSEKAFNLAQTIDDDAISIGPVQNPIPTNLQAIGRFANGDAISAGTAVVIGDYTLLTNNHLVEDTITNKGARNYRPASPDKLFFYPMQTPNQTPYTFRVASVHMIKGVDLAVVQTKEKLSDKIKPMPIASEQSIDNMTFKDPISLVGYPKTKYFESRYPELAKIKYRQLFETNGFFLNVAKTSEPQFYINAIARKGNSGSAIMNSNSELIGIYVSGFNNSGTSSFKYNVEEMGYGVALTKEVRKEVLAYKK</sequence>
<proteinExistence type="inferred from homology"/>
<accession>A0ABT2F185</accession>
<organism evidence="7 8">
    <name type="scientific">Staphylococcus americanisciuri</name>
    <dbReference type="NCBI Taxonomy" id="2973940"/>
    <lineage>
        <taxon>Bacteria</taxon>
        <taxon>Bacillati</taxon>
        <taxon>Bacillota</taxon>
        <taxon>Bacilli</taxon>
        <taxon>Bacillales</taxon>
        <taxon>Staphylococcaceae</taxon>
        <taxon>Staphylococcus</taxon>
    </lineage>
</organism>
<dbReference type="PRINTS" id="PR00839">
    <property type="entry name" value="V8PROTEASE"/>
</dbReference>
<comment type="caution">
    <text evidence="7">The sequence shown here is derived from an EMBL/GenBank/DDBJ whole genome shotgun (WGS) entry which is preliminary data.</text>
</comment>
<gene>
    <name evidence="7" type="ORF">NXS11_04855</name>
</gene>
<feature type="signal peptide" evidence="6">
    <location>
        <begin position="1"/>
        <end position="27"/>
    </location>
</feature>
<evidence type="ECO:0000313" key="7">
    <source>
        <dbReference type="EMBL" id="MCS4486220.1"/>
    </source>
</evidence>
<dbReference type="InterPro" id="IPR043504">
    <property type="entry name" value="Peptidase_S1_PA_chymotrypsin"/>
</dbReference>
<keyword evidence="8" id="KW-1185">Reference proteome</keyword>
<name>A0ABT2F185_9STAP</name>
<dbReference type="GO" id="GO:0006508">
    <property type="term" value="P:proteolysis"/>
    <property type="evidence" value="ECO:0007669"/>
    <property type="project" value="UniProtKB-KW"/>
</dbReference>
<evidence type="ECO:0000256" key="1">
    <source>
        <dbReference type="ARBA" id="ARBA00008764"/>
    </source>
</evidence>